<evidence type="ECO:0000313" key="2">
    <source>
        <dbReference type="EMBL" id="KFO30980.1"/>
    </source>
</evidence>
<organism evidence="2 3">
    <name type="scientific">Fukomys damarensis</name>
    <name type="common">Damaraland mole rat</name>
    <name type="synonym">Cryptomys damarensis</name>
    <dbReference type="NCBI Taxonomy" id="885580"/>
    <lineage>
        <taxon>Eukaryota</taxon>
        <taxon>Metazoa</taxon>
        <taxon>Chordata</taxon>
        <taxon>Craniata</taxon>
        <taxon>Vertebrata</taxon>
        <taxon>Euteleostomi</taxon>
        <taxon>Mammalia</taxon>
        <taxon>Eutheria</taxon>
        <taxon>Euarchontoglires</taxon>
        <taxon>Glires</taxon>
        <taxon>Rodentia</taxon>
        <taxon>Hystricomorpha</taxon>
        <taxon>Bathyergidae</taxon>
        <taxon>Fukomys</taxon>
    </lineage>
</organism>
<evidence type="ECO:0000313" key="3">
    <source>
        <dbReference type="Proteomes" id="UP000028990"/>
    </source>
</evidence>
<feature type="compositionally biased region" description="Polar residues" evidence="1">
    <location>
        <begin position="15"/>
        <end position="27"/>
    </location>
</feature>
<keyword evidence="3" id="KW-1185">Reference proteome</keyword>
<feature type="region of interest" description="Disordered" evidence="1">
    <location>
        <begin position="15"/>
        <end position="53"/>
    </location>
</feature>
<dbReference type="AlphaFoldDB" id="A0A091DL11"/>
<sequence length="92" mass="9590">MNTRREEQTLYLKSSNGFRFDQNQDASGAQEAVEEGRHRPSLTEKPAVGSSTGGTCTLQCIGTTAVGAELGLTPLQQQPAASAATGCSHGHS</sequence>
<reference evidence="2 3" key="1">
    <citation type="submission" date="2013-11" db="EMBL/GenBank/DDBJ databases">
        <title>The Damaraland mole rat (Fukomys damarensis) genome and evolution of African mole rats.</title>
        <authorList>
            <person name="Gladyshev V.N."/>
            <person name="Fang X."/>
        </authorList>
    </citation>
    <scope>NUCLEOTIDE SEQUENCE [LARGE SCALE GENOMIC DNA]</scope>
    <source>
        <tissue evidence="2">Liver</tissue>
    </source>
</reference>
<name>A0A091DL11_FUKDA</name>
<gene>
    <name evidence="2" type="ORF">H920_07618</name>
</gene>
<accession>A0A091DL11</accession>
<proteinExistence type="predicted"/>
<evidence type="ECO:0000256" key="1">
    <source>
        <dbReference type="SAM" id="MobiDB-lite"/>
    </source>
</evidence>
<protein>
    <submittedName>
        <fullName evidence="2">Uncharacterized protein</fullName>
    </submittedName>
</protein>
<dbReference type="EMBL" id="KN122350">
    <property type="protein sequence ID" value="KFO30980.1"/>
    <property type="molecule type" value="Genomic_DNA"/>
</dbReference>
<dbReference type="Proteomes" id="UP000028990">
    <property type="component" value="Unassembled WGS sequence"/>
</dbReference>